<gene>
    <name evidence="1" type="ORF">MLD38_037247</name>
</gene>
<name>A0ACB9LLI7_9MYRT</name>
<dbReference type="EMBL" id="CM042890">
    <property type="protein sequence ID" value="KAI4312437.1"/>
    <property type="molecule type" value="Genomic_DNA"/>
</dbReference>
<organism evidence="1 2">
    <name type="scientific">Melastoma candidum</name>
    <dbReference type="NCBI Taxonomy" id="119954"/>
    <lineage>
        <taxon>Eukaryota</taxon>
        <taxon>Viridiplantae</taxon>
        <taxon>Streptophyta</taxon>
        <taxon>Embryophyta</taxon>
        <taxon>Tracheophyta</taxon>
        <taxon>Spermatophyta</taxon>
        <taxon>Magnoliopsida</taxon>
        <taxon>eudicotyledons</taxon>
        <taxon>Gunneridae</taxon>
        <taxon>Pentapetalae</taxon>
        <taxon>rosids</taxon>
        <taxon>malvids</taxon>
        <taxon>Myrtales</taxon>
        <taxon>Melastomataceae</taxon>
        <taxon>Melastomatoideae</taxon>
        <taxon>Melastomateae</taxon>
        <taxon>Melastoma</taxon>
    </lineage>
</organism>
<keyword evidence="2" id="KW-1185">Reference proteome</keyword>
<proteinExistence type="predicted"/>
<evidence type="ECO:0000313" key="2">
    <source>
        <dbReference type="Proteomes" id="UP001057402"/>
    </source>
</evidence>
<reference evidence="2" key="1">
    <citation type="journal article" date="2023" name="Front. Plant Sci.">
        <title>Chromosomal-level genome assembly of Melastoma candidum provides insights into trichome evolution.</title>
        <authorList>
            <person name="Zhong Y."/>
            <person name="Wu W."/>
            <person name="Sun C."/>
            <person name="Zou P."/>
            <person name="Liu Y."/>
            <person name="Dai S."/>
            <person name="Zhou R."/>
        </authorList>
    </citation>
    <scope>NUCLEOTIDE SEQUENCE [LARGE SCALE GENOMIC DNA]</scope>
</reference>
<protein>
    <submittedName>
        <fullName evidence="1">Uncharacterized protein</fullName>
    </submittedName>
</protein>
<sequence>MTSLNPIQVDYEIGARILHYIRSEKSLTVKLSPIRTLIGKPITPRVAFLSSRGPNYIAPAILKPDITAPGVNILAAVPSIFDKADNGYAILSMTSMSTLHVAGIVAILKSLHPDWSPGAIRSAMVTTASVESSGQLIASCDGLSDQVHVIYLGGRQRTDGTEKELHRKLLTSVLGSNEKVDEAIVYSYKWGFSGFAAKITEAQAQRLSELPEVIKVLPNTVHRMQTTRSWDFLGVPDLHAPSSSLNQSNHGDGVIIGILDTGQDVFDTEELDGIAVGSLHAIMEGITVVCAAEHSRHPLLSETMKLFGDKPFTLESRSIGFESSTFMPDFLAYENDSTSDRGCDAEKFRVIAANFKCHMDWSVLALGIASTLLVESSSFPSGQRNRDQRD</sequence>
<accession>A0ACB9LLI7</accession>
<dbReference type="Proteomes" id="UP001057402">
    <property type="component" value="Chromosome 11"/>
</dbReference>
<evidence type="ECO:0000313" key="1">
    <source>
        <dbReference type="EMBL" id="KAI4312437.1"/>
    </source>
</evidence>
<comment type="caution">
    <text evidence="1">The sequence shown here is derived from an EMBL/GenBank/DDBJ whole genome shotgun (WGS) entry which is preliminary data.</text>
</comment>